<reference key="1">
    <citation type="submission" date="2010-10" db="EMBL/GenBank/DDBJ databases">
        <title>Complete Genome Sequence of Mycoplasma hyopneumoniae Strain 168.</title>
        <authorList>
            <person name="Liu W."/>
            <person name="Feng Z."/>
            <person name="Fang L."/>
            <person name="Li Q."/>
            <person name="Zhou Z."/>
            <person name="Li S."/>
            <person name="Luo L."/>
            <person name="Wang L."/>
            <person name="Chen H."/>
            <person name="Shao G."/>
            <person name="Xiao S."/>
        </authorList>
    </citation>
    <scope>NUCLEOTIDE SEQUENCE</scope>
    <source>
        <strain>168</strain>
    </source>
</reference>
<proteinExistence type="predicted"/>
<protein>
    <submittedName>
        <fullName evidence="1">Uncharacterized protein</fullName>
    </submittedName>
</protein>
<dbReference type="Proteomes" id="UP000008714">
    <property type="component" value="Chromosome"/>
</dbReference>
<dbReference type="AlphaFoldDB" id="E4QTK0"/>
<evidence type="ECO:0000313" key="2">
    <source>
        <dbReference type="Proteomes" id="UP000008714"/>
    </source>
</evidence>
<accession>E4QTK0</accession>
<name>E4QTK0_MESH1</name>
<reference evidence="1 2" key="2">
    <citation type="journal article" date="2011" name="J. Bacteriol.">
        <title>Complete genome sequence of Mycoplasma hyopneumoniae strain 168.</title>
        <authorList>
            <person name="Liu W."/>
            <person name="Feng Z."/>
            <person name="Fang L."/>
            <person name="Zhou Z."/>
            <person name="Li Q."/>
            <person name="Li S."/>
            <person name="Luo R."/>
            <person name="Wang L."/>
            <person name="Chen H."/>
            <person name="Shao G."/>
            <person name="Xiao S."/>
        </authorList>
    </citation>
    <scope>NUCLEOTIDE SEQUENCE [LARGE SCALE GENOMIC DNA]</scope>
    <source>
        <strain evidence="1 2">168</strain>
    </source>
</reference>
<dbReference type="EMBL" id="CP002274">
    <property type="protein sequence ID" value="ADQ90746.1"/>
    <property type="molecule type" value="Genomic_DNA"/>
</dbReference>
<dbReference type="KEGG" id="mhn:MHP168_550"/>
<sequence length="62" mass="7250">MKRREKGLICVDFKKTEVQNLDLRSKKKDLNLTTKVLQGLAKLYQKTVLVFLNELRQCVIIS</sequence>
<dbReference type="HOGENOM" id="CLU_2899353_0_0_14"/>
<gene>
    <name evidence="1" type="ordered locus">MHP168_550</name>
</gene>
<organism evidence="1 2">
    <name type="scientific">Mesomycoplasma hyopneumoniae (strain 168)</name>
    <name type="common">Mycoplasma hyopneumoniae</name>
    <dbReference type="NCBI Taxonomy" id="907287"/>
    <lineage>
        <taxon>Bacteria</taxon>
        <taxon>Bacillati</taxon>
        <taxon>Mycoplasmatota</taxon>
        <taxon>Mycoplasmoidales</taxon>
        <taxon>Metamycoplasmataceae</taxon>
        <taxon>Mesomycoplasma</taxon>
    </lineage>
</organism>
<evidence type="ECO:0000313" key="1">
    <source>
        <dbReference type="EMBL" id="ADQ90746.1"/>
    </source>
</evidence>